<dbReference type="PROSITE" id="PS00086">
    <property type="entry name" value="CYTOCHROME_P450"/>
    <property type="match status" value="1"/>
</dbReference>
<protein>
    <submittedName>
        <fullName evidence="3">Cytochrome P450 107B1</fullName>
        <ecNumber evidence="3">1.14.-.-</ecNumber>
    </submittedName>
</protein>
<dbReference type="EMBL" id="MLCB01000137">
    <property type="protein sequence ID" value="OJI93662.1"/>
    <property type="molecule type" value="Genomic_DNA"/>
</dbReference>
<evidence type="ECO:0000256" key="2">
    <source>
        <dbReference type="RuleBase" id="RU000461"/>
    </source>
</evidence>
<organism evidence="3 4">
    <name type="scientific">Planktotalea frisia</name>
    <dbReference type="NCBI Taxonomy" id="696762"/>
    <lineage>
        <taxon>Bacteria</taxon>
        <taxon>Pseudomonadati</taxon>
        <taxon>Pseudomonadota</taxon>
        <taxon>Alphaproteobacteria</taxon>
        <taxon>Rhodobacterales</taxon>
        <taxon>Paracoccaceae</taxon>
        <taxon>Planktotalea</taxon>
    </lineage>
</organism>
<dbReference type="RefSeq" id="WP_072630688.1">
    <property type="nucleotide sequence ID" value="NZ_MLCB01000137.1"/>
</dbReference>
<dbReference type="PANTHER" id="PTHR46696">
    <property type="entry name" value="P450, PUTATIVE (EUROFUNG)-RELATED"/>
    <property type="match status" value="1"/>
</dbReference>
<dbReference type="PANTHER" id="PTHR46696:SF1">
    <property type="entry name" value="CYTOCHROME P450 YJIB-RELATED"/>
    <property type="match status" value="1"/>
</dbReference>
<dbReference type="InterPro" id="IPR002397">
    <property type="entry name" value="Cyt_P450_B"/>
</dbReference>
<dbReference type="Proteomes" id="UP000184514">
    <property type="component" value="Unassembled WGS sequence"/>
</dbReference>
<keyword evidence="2 3" id="KW-0560">Oxidoreductase</keyword>
<dbReference type="GO" id="GO:0016705">
    <property type="term" value="F:oxidoreductase activity, acting on paired donors, with incorporation or reduction of molecular oxygen"/>
    <property type="evidence" value="ECO:0007669"/>
    <property type="project" value="InterPro"/>
</dbReference>
<dbReference type="Gene3D" id="1.10.630.10">
    <property type="entry name" value="Cytochrome P450"/>
    <property type="match status" value="1"/>
</dbReference>
<accession>A0A1L9NWV6</accession>
<proteinExistence type="inferred from homology"/>
<keyword evidence="2" id="KW-0408">Iron</keyword>
<evidence type="ECO:0000313" key="3">
    <source>
        <dbReference type="EMBL" id="OJI93662.1"/>
    </source>
</evidence>
<sequence length="390" mass="42996">MDGPSDPVNLYDDAVIRDPWPHYARLRDLGPVVWMEALGNYAFTQYDTVRNGLRDHETHISSLGAAADDFGCTHQRGNTVASDAPRHTTLRDTISPPLLRDSVETLRPQIQSIADDIVANCMKKGSFEAIADLAQPLPLMLVRDLVGLPDFGRENMLKWASAAFDMQGIQNARGQAARPVIAEMKEFITRDVTPDTLKPGSWSHRITELAARGEIDPEIVPFAIRDYINPSLDTTISAIGHFIFHAGSNPDTWQKLKDDPSLALNAAHEAIRIGTPIRSFSRHTSKPVEIAGHQLPKGARVMMLYSSANRDETIFPQADEFDIERRNARRHLAFGAGVHMCAGMHLALLEIECLILAMTQQMPAVTVGTPTIAMNNSICAFAELPVHIQG</sequence>
<keyword evidence="2" id="KW-0349">Heme</keyword>
<dbReference type="Pfam" id="PF00067">
    <property type="entry name" value="p450"/>
    <property type="match status" value="1"/>
</dbReference>
<dbReference type="InterPro" id="IPR001128">
    <property type="entry name" value="Cyt_P450"/>
</dbReference>
<dbReference type="GO" id="GO:0020037">
    <property type="term" value="F:heme binding"/>
    <property type="evidence" value="ECO:0007669"/>
    <property type="project" value="InterPro"/>
</dbReference>
<dbReference type="AlphaFoldDB" id="A0A1L9NWV6"/>
<evidence type="ECO:0000256" key="1">
    <source>
        <dbReference type="ARBA" id="ARBA00010617"/>
    </source>
</evidence>
<keyword evidence="4" id="KW-1185">Reference proteome</keyword>
<comment type="caution">
    <text evidence="3">The sequence shown here is derived from an EMBL/GenBank/DDBJ whole genome shotgun (WGS) entry which is preliminary data.</text>
</comment>
<dbReference type="InterPro" id="IPR017972">
    <property type="entry name" value="Cyt_P450_CS"/>
</dbReference>
<dbReference type="STRING" id="696762.PFRI_21340"/>
<dbReference type="SUPFAM" id="SSF48264">
    <property type="entry name" value="Cytochrome P450"/>
    <property type="match status" value="1"/>
</dbReference>
<comment type="similarity">
    <text evidence="1 2">Belongs to the cytochrome P450 family.</text>
</comment>
<dbReference type="PRINTS" id="PR00359">
    <property type="entry name" value="BP450"/>
</dbReference>
<dbReference type="EC" id="1.14.-.-" evidence="3"/>
<dbReference type="GO" id="GO:0004497">
    <property type="term" value="F:monooxygenase activity"/>
    <property type="evidence" value="ECO:0007669"/>
    <property type="project" value="UniProtKB-KW"/>
</dbReference>
<reference evidence="3 4" key="1">
    <citation type="submission" date="2016-10" db="EMBL/GenBank/DDBJ databases">
        <title>Genome sequence of Planktotalea frisia SH6-1.</title>
        <authorList>
            <person name="Poehlein A."/>
            <person name="Bakenhus I."/>
            <person name="Voget S."/>
            <person name="Brinkhoff T."/>
            <person name="Simon M."/>
        </authorList>
    </citation>
    <scope>NUCLEOTIDE SEQUENCE [LARGE SCALE GENOMIC DNA]</scope>
    <source>
        <strain evidence="3 4">SH6-1</strain>
    </source>
</reference>
<dbReference type="OrthoDB" id="9792185at2"/>
<keyword evidence="2" id="KW-0503">Monooxygenase</keyword>
<name>A0A1L9NWV6_9RHOB</name>
<keyword evidence="2" id="KW-0479">Metal-binding</keyword>
<evidence type="ECO:0000313" key="4">
    <source>
        <dbReference type="Proteomes" id="UP000184514"/>
    </source>
</evidence>
<dbReference type="GO" id="GO:0005506">
    <property type="term" value="F:iron ion binding"/>
    <property type="evidence" value="ECO:0007669"/>
    <property type="project" value="InterPro"/>
</dbReference>
<dbReference type="InterPro" id="IPR036396">
    <property type="entry name" value="Cyt_P450_sf"/>
</dbReference>
<gene>
    <name evidence="3" type="ORF">PFRI_21340</name>
</gene>